<dbReference type="Pfam" id="PF01549">
    <property type="entry name" value="ShK"/>
    <property type="match status" value="2"/>
</dbReference>
<feature type="domain" description="ShKT" evidence="15">
    <location>
        <begin position="408"/>
        <end position="442"/>
    </location>
</feature>
<dbReference type="EC" id="3.4.24.-" evidence="13"/>
<keyword evidence="2 12" id="KW-0645">Protease</keyword>
<dbReference type="PROSITE" id="PS51864">
    <property type="entry name" value="ASTACIN"/>
    <property type="match status" value="1"/>
</dbReference>
<evidence type="ECO:0000313" key="18">
    <source>
        <dbReference type="Proteomes" id="UP001497623"/>
    </source>
</evidence>
<comment type="caution">
    <text evidence="11">Lacks conserved residue(s) required for the propagation of feature annotation.</text>
</comment>
<keyword evidence="3 12" id="KW-0479">Metal-binding</keyword>
<dbReference type="Proteomes" id="UP001497623">
    <property type="component" value="Unassembled WGS sequence"/>
</dbReference>
<comment type="caution">
    <text evidence="17">The sequence shown here is derived from an EMBL/GenBank/DDBJ whole genome shotgun (WGS) entry which is preliminary data.</text>
</comment>
<evidence type="ECO:0000256" key="9">
    <source>
        <dbReference type="ARBA" id="ARBA00023157"/>
    </source>
</evidence>
<dbReference type="FunFam" id="3.40.390.10:FF:000015">
    <property type="entry name" value="Meprin A subunit"/>
    <property type="match status" value="1"/>
</dbReference>
<dbReference type="PRINTS" id="PR00480">
    <property type="entry name" value="ASTACIN"/>
</dbReference>
<dbReference type="InterPro" id="IPR001506">
    <property type="entry name" value="Peptidase_M12A"/>
</dbReference>
<feature type="domain" description="Peptidase M12A" evidence="16">
    <location>
        <begin position="151"/>
        <end position="344"/>
    </location>
</feature>
<evidence type="ECO:0000313" key="17">
    <source>
        <dbReference type="EMBL" id="CAL4065486.1"/>
    </source>
</evidence>
<keyword evidence="18" id="KW-1185">Reference proteome</keyword>
<feature type="binding site" evidence="12">
    <location>
        <position position="251"/>
    </location>
    <ligand>
        <name>Zn(2+)</name>
        <dbReference type="ChEBI" id="CHEBI:29105"/>
        <note>catalytic</note>
    </ligand>
</feature>
<evidence type="ECO:0000256" key="14">
    <source>
        <dbReference type="SAM" id="MobiDB-lite"/>
    </source>
</evidence>
<feature type="domain" description="ShKT" evidence="15">
    <location>
        <begin position="369"/>
        <end position="403"/>
    </location>
</feature>
<organism evidence="17 18">
    <name type="scientific">Meganyctiphanes norvegica</name>
    <name type="common">Northern krill</name>
    <name type="synonym">Thysanopoda norvegica</name>
    <dbReference type="NCBI Taxonomy" id="48144"/>
    <lineage>
        <taxon>Eukaryota</taxon>
        <taxon>Metazoa</taxon>
        <taxon>Ecdysozoa</taxon>
        <taxon>Arthropoda</taxon>
        <taxon>Crustacea</taxon>
        <taxon>Multicrustacea</taxon>
        <taxon>Malacostraca</taxon>
        <taxon>Eumalacostraca</taxon>
        <taxon>Eucarida</taxon>
        <taxon>Euphausiacea</taxon>
        <taxon>Euphausiidae</taxon>
        <taxon>Meganyctiphanes</taxon>
    </lineage>
</organism>
<evidence type="ECO:0000256" key="5">
    <source>
        <dbReference type="ARBA" id="ARBA00022801"/>
    </source>
</evidence>
<dbReference type="SMART" id="SM00254">
    <property type="entry name" value="ShKT"/>
    <property type="match status" value="2"/>
</dbReference>
<feature type="active site" evidence="12">
    <location>
        <position position="242"/>
    </location>
</feature>
<evidence type="ECO:0000256" key="8">
    <source>
        <dbReference type="ARBA" id="ARBA00023145"/>
    </source>
</evidence>
<dbReference type="InterPro" id="IPR034035">
    <property type="entry name" value="Astacin-like_dom"/>
</dbReference>
<evidence type="ECO:0000256" key="7">
    <source>
        <dbReference type="ARBA" id="ARBA00023049"/>
    </source>
</evidence>
<keyword evidence="9 11" id="KW-1015">Disulfide bond</keyword>
<evidence type="ECO:0000256" key="6">
    <source>
        <dbReference type="ARBA" id="ARBA00022833"/>
    </source>
</evidence>
<keyword evidence="7 12" id="KW-0482">Metalloprotease</keyword>
<comment type="function">
    <text evidence="1">Metalloprotease.</text>
</comment>
<feature type="signal peptide" evidence="13">
    <location>
        <begin position="1"/>
        <end position="23"/>
    </location>
</feature>
<dbReference type="AlphaFoldDB" id="A0AAV2PW96"/>
<dbReference type="Pfam" id="PF01400">
    <property type="entry name" value="Astacin"/>
    <property type="match status" value="1"/>
</dbReference>
<dbReference type="InterPro" id="IPR006026">
    <property type="entry name" value="Peptidase_Metallo"/>
</dbReference>
<evidence type="ECO:0000256" key="11">
    <source>
        <dbReference type="PROSITE-ProRule" id="PRU01005"/>
    </source>
</evidence>
<gene>
    <name evidence="17" type="ORF">MNOR_LOCUS4814</name>
</gene>
<dbReference type="SUPFAM" id="SSF55486">
    <property type="entry name" value="Metalloproteases ('zincins'), catalytic domain"/>
    <property type="match status" value="1"/>
</dbReference>
<keyword evidence="6 12" id="KW-0862">Zinc</keyword>
<evidence type="ECO:0000256" key="2">
    <source>
        <dbReference type="ARBA" id="ARBA00022670"/>
    </source>
</evidence>
<feature type="non-terminal residue" evidence="17">
    <location>
        <position position="1"/>
    </location>
</feature>
<dbReference type="GO" id="GO:0004222">
    <property type="term" value="F:metalloendopeptidase activity"/>
    <property type="evidence" value="ECO:0007669"/>
    <property type="project" value="UniProtKB-UniRule"/>
</dbReference>
<dbReference type="InterPro" id="IPR024079">
    <property type="entry name" value="MetalloPept_cat_dom_sf"/>
</dbReference>
<evidence type="ECO:0000256" key="4">
    <source>
        <dbReference type="ARBA" id="ARBA00022729"/>
    </source>
</evidence>
<sequence>VKTMKALHCILLVVLATSNSCWSYRVKTKHIPNDGEVDNHPLKGGGHRGSQNNIKGGGISEDSLLRDDYIPPTYENIPIGDPLDNYDVDIGAPLSKADLEYNNTFLDGSVGGPRDDLGVDPITLAGLYQGDIIIKSREDLKDLTTVFTTRSAVSYDRRLWPNGIIPYTISSAFDDRERSQIAKAMAAFQKNTCLTFVPKQGHNDFIHIYKGQGCSSAVGRQFGRQSVSLGSGCVYFGTIVHEFMHAAGFWHEQSRFDRDDFVTIVWDNIIDGLAYNFDKNNQGATSNLGLSYDYNSLMHYGPNAFAKDRRYPTIVPKQEGASIGNRKDFSKLDLEGLNRLYKCSGKPDPSPKPTTTTTTTPKPNPEQKCNDKSSNCEKWSSYGYCETYPTYMSKNCKKSCNACDAVRCVDRNQYCSIWAKQNHCQRSPQYMLIYCKKSCQICGY</sequence>
<dbReference type="Gene3D" id="1.10.10.1940">
    <property type="match status" value="1"/>
</dbReference>
<dbReference type="PANTHER" id="PTHR10127:SF780">
    <property type="entry name" value="METALLOENDOPEPTIDASE"/>
    <property type="match status" value="1"/>
</dbReference>
<dbReference type="PANTHER" id="PTHR10127">
    <property type="entry name" value="DISCOIDIN, CUB, EGF, LAMININ , AND ZINC METALLOPROTEASE DOMAIN CONTAINING"/>
    <property type="match status" value="1"/>
</dbReference>
<protein>
    <recommendedName>
        <fullName evidence="13">Metalloendopeptidase</fullName>
        <ecNumber evidence="13">3.4.24.-</ecNumber>
    </recommendedName>
</protein>
<keyword evidence="4 13" id="KW-0732">Signal</keyword>
<dbReference type="EMBL" id="CAXKWB010001791">
    <property type="protein sequence ID" value="CAL4065486.1"/>
    <property type="molecule type" value="Genomic_DNA"/>
</dbReference>
<evidence type="ECO:0000256" key="1">
    <source>
        <dbReference type="ARBA" id="ARBA00002657"/>
    </source>
</evidence>
<feature type="disulfide bond" evidence="11">
    <location>
        <begin position="369"/>
        <end position="403"/>
    </location>
</feature>
<dbReference type="InterPro" id="IPR003582">
    <property type="entry name" value="ShKT_dom"/>
</dbReference>
<dbReference type="GO" id="GO:0008270">
    <property type="term" value="F:zinc ion binding"/>
    <property type="evidence" value="ECO:0007669"/>
    <property type="project" value="UniProtKB-UniRule"/>
</dbReference>
<keyword evidence="10" id="KW-0325">Glycoprotein</keyword>
<evidence type="ECO:0000256" key="3">
    <source>
        <dbReference type="ARBA" id="ARBA00022723"/>
    </source>
</evidence>
<feature type="region of interest" description="Disordered" evidence="14">
    <location>
        <begin position="342"/>
        <end position="366"/>
    </location>
</feature>
<feature type="chain" id="PRO_5043096257" description="Metalloendopeptidase" evidence="13">
    <location>
        <begin position="24"/>
        <end position="444"/>
    </location>
</feature>
<keyword evidence="8" id="KW-0865">Zymogen</keyword>
<accession>A0AAV2PW96</accession>
<feature type="disulfide bond" evidence="11">
    <location>
        <begin position="408"/>
        <end position="442"/>
    </location>
</feature>
<keyword evidence="5 12" id="KW-0378">Hydrolase</keyword>
<evidence type="ECO:0000256" key="10">
    <source>
        <dbReference type="ARBA" id="ARBA00023180"/>
    </source>
</evidence>
<evidence type="ECO:0000259" key="16">
    <source>
        <dbReference type="PROSITE" id="PS51864"/>
    </source>
</evidence>
<proteinExistence type="predicted"/>
<feature type="binding site" evidence="12">
    <location>
        <position position="241"/>
    </location>
    <ligand>
        <name>Zn(2+)</name>
        <dbReference type="ChEBI" id="CHEBI:29105"/>
        <note>catalytic</note>
    </ligand>
</feature>
<name>A0AAV2PW96_MEGNR</name>
<dbReference type="GO" id="GO:0006508">
    <property type="term" value="P:proteolysis"/>
    <property type="evidence" value="ECO:0007669"/>
    <property type="project" value="UniProtKB-KW"/>
</dbReference>
<dbReference type="SMART" id="SM00235">
    <property type="entry name" value="ZnMc"/>
    <property type="match status" value="1"/>
</dbReference>
<reference evidence="17 18" key="1">
    <citation type="submission" date="2024-05" db="EMBL/GenBank/DDBJ databases">
        <authorList>
            <person name="Wallberg A."/>
        </authorList>
    </citation>
    <scope>NUCLEOTIDE SEQUENCE [LARGE SCALE GENOMIC DNA]</scope>
</reference>
<feature type="region of interest" description="Disordered" evidence="14">
    <location>
        <begin position="35"/>
        <end position="57"/>
    </location>
</feature>
<comment type="cofactor">
    <cofactor evidence="12 13">
        <name>Zn(2+)</name>
        <dbReference type="ChEBI" id="CHEBI:29105"/>
    </cofactor>
    <text evidence="12 13">Binds 1 zinc ion per subunit.</text>
</comment>
<dbReference type="PROSITE" id="PS51670">
    <property type="entry name" value="SHKT"/>
    <property type="match status" value="2"/>
</dbReference>
<feature type="non-terminal residue" evidence="17">
    <location>
        <position position="444"/>
    </location>
</feature>
<evidence type="ECO:0000256" key="13">
    <source>
        <dbReference type="RuleBase" id="RU361183"/>
    </source>
</evidence>
<evidence type="ECO:0000256" key="12">
    <source>
        <dbReference type="PROSITE-ProRule" id="PRU01211"/>
    </source>
</evidence>
<dbReference type="CDD" id="cd04280">
    <property type="entry name" value="ZnMc_astacin_like"/>
    <property type="match status" value="1"/>
</dbReference>
<dbReference type="Gene3D" id="3.40.390.10">
    <property type="entry name" value="Collagenase (Catalytic Domain)"/>
    <property type="match status" value="1"/>
</dbReference>
<feature type="binding site" evidence="12">
    <location>
        <position position="245"/>
    </location>
    <ligand>
        <name>Zn(2+)</name>
        <dbReference type="ChEBI" id="CHEBI:29105"/>
        <note>catalytic</note>
    </ligand>
</feature>
<evidence type="ECO:0000259" key="15">
    <source>
        <dbReference type="PROSITE" id="PS51670"/>
    </source>
</evidence>